<dbReference type="Pfam" id="PF13483">
    <property type="entry name" value="Lactamase_B_3"/>
    <property type="match status" value="1"/>
</dbReference>
<sequence>MQLTSLGHACLLVESADQRVLVDPGNFSDVGAQRDLTAVVVTHQHPDHCDLEQLPALLRTNPRARVLVEPQTAEVLAREGLADRAERMSTGQVLELGHLRVTPVGEVHAEIHPYLDRIGNVGVVLRSEGEPSVYHPGDALDGEPGDVDVLCVPVSAPWGKVSETIEFVRRIAPTRGVVPIHDGLLVDAGRAIYLKHIEAYGADGGVDLFDLRDAGPTVL</sequence>
<dbReference type="SUPFAM" id="SSF56281">
    <property type="entry name" value="Metallo-hydrolase/oxidoreductase"/>
    <property type="match status" value="1"/>
</dbReference>
<dbReference type="InterPro" id="IPR001279">
    <property type="entry name" value="Metallo-B-lactamas"/>
</dbReference>
<dbReference type="Proteomes" id="UP000219688">
    <property type="component" value="Unassembled WGS sequence"/>
</dbReference>
<dbReference type="InterPro" id="IPR036866">
    <property type="entry name" value="RibonucZ/Hydroxyglut_hydro"/>
</dbReference>
<accession>A0A285VLA7</accession>
<gene>
    <name evidence="2" type="ORF">SAMN05421879_10429</name>
</gene>
<proteinExistence type="predicted"/>
<dbReference type="InterPro" id="IPR050114">
    <property type="entry name" value="UPF0173_UPF0282_UlaG_hydrolase"/>
</dbReference>
<dbReference type="AlphaFoldDB" id="A0A285VLA7"/>
<evidence type="ECO:0000259" key="1">
    <source>
        <dbReference type="SMART" id="SM00849"/>
    </source>
</evidence>
<keyword evidence="3" id="KW-1185">Reference proteome</keyword>
<dbReference type="RefSeq" id="WP_097187689.1">
    <property type="nucleotide sequence ID" value="NZ_OBQK01000004.1"/>
</dbReference>
<dbReference type="EMBL" id="OBQK01000004">
    <property type="protein sequence ID" value="SOC54862.1"/>
    <property type="molecule type" value="Genomic_DNA"/>
</dbReference>
<dbReference type="Gene3D" id="3.60.15.10">
    <property type="entry name" value="Ribonuclease Z/Hydroxyacylglutathione hydrolase-like"/>
    <property type="match status" value="1"/>
</dbReference>
<evidence type="ECO:0000313" key="2">
    <source>
        <dbReference type="EMBL" id="SOC54862.1"/>
    </source>
</evidence>
<name>A0A285VLA7_9MICO</name>
<organism evidence="2 3">
    <name type="scientific">Ornithinimicrobium cerasi</name>
    <dbReference type="NCBI Taxonomy" id="2248773"/>
    <lineage>
        <taxon>Bacteria</taxon>
        <taxon>Bacillati</taxon>
        <taxon>Actinomycetota</taxon>
        <taxon>Actinomycetes</taxon>
        <taxon>Micrococcales</taxon>
        <taxon>Ornithinimicrobiaceae</taxon>
        <taxon>Ornithinimicrobium</taxon>
    </lineage>
</organism>
<dbReference type="SMART" id="SM00849">
    <property type="entry name" value="Lactamase_B"/>
    <property type="match status" value="1"/>
</dbReference>
<feature type="domain" description="Metallo-beta-lactamase" evidence="1">
    <location>
        <begin position="7"/>
        <end position="181"/>
    </location>
</feature>
<evidence type="ECO:0000313" key="3">
    <source>
        <dbReference type="Proteomes" id="UP000219688"/>
    </source>
</evidence>
<protein>
    <submittedName>
        <fullName evidence="2">L-ascorbate metabolism protein UlaG, beta-lactamase superfamily</fullName>
    </submittedName>
</protein>
<dbReference type="PANTHER" id="PTHR43546:SF3">
    <property type="entry name" value="UPF0173 METAL-DEPENDENT HYDROLASE MJ1163"/>
    <property type="match status" value="1"/>
</dbReference>
<dbReference type="PANTHER" id="PTHR43546">
    <property type="entry name" value="UPF0173 METAL-DEPENDENT HYDROLASE MJ1163-RELATED"/>
    <property type="match status" value="1"/>
</dbReference>
<reference evidence="3" key="1">
    <citation type="submission" date="2017-08" db="EMBL/GenBank/DDBJ databases">
        <authorList>
            <person name="Varghese N."/>
            <person name="Submissions S."/>
        </authorList>
    </citation>
    <scope>NUCLEOTIDE SEQUENCE [LARGE SCALE GENOMIC DNA]</scope>
    <source>
        <strain evidence="3">USBA17B2</strain>
    </source>
</reference>